<dbReference type="OrthoDB" id="9812531at2"/>
<keyword evidence="5 10" id="KW-0132">Cell division</keyword>
<evidence type="ECO:0000256" key="4">
    <source>
        <dbReference type="ARBA" id="ARBA00022475"/>
    </source>
</evidence>
<dbReference type="STRING" id="574376.BAMA_00830"/>
<dbReference type="GO" id="GO:0005886">
    <property type="term" value="C:plasma membrane"/>
    <property type="evidence" value="ECO:0007669"/>
    <property type="project" value="UniProtKB-SubCell"/>
</dbReference>
<feature type="transmembrane region" description="Helical" evidence="11">
    <location>
        <begin position="218"/>
        <end position="243"/>
    </location>
</feature>
<evidence type="ECO:0000256" key="1">
    <source>
        <dbReference type="ARBA" id="ARBA00004651"/>
    </source>
</evidence>
<keyword evidence="15" id="KW-1185">Reference proteome</keyword>
<evidence type="ECO:0000256" key="10">
    <source>
        <dbReference type="PIRNR" id="PIRNR003097"/>
    </source>
</evidence>
<evidence type="ECO:0000256" key="11">
    <source>
        <dbReference type="SAM" id="Phobius"/>
    </source>
</evidence>
<evidence type="ECO:0000256" key="9">
    <source>
        <dbReference type="ARBA" id="ARBA00023306"/>
    </source>
</evidence>
<evidence type="ECO:0000256" key="3">
    <source>
        <dbReference type="ARBA" id="ARBA00021907"/>
    </source>
</evidence>
<dbReference type="EMBL" id="JOTN01000001">
    <property type="protein sequence ID" value="KEK21346.1"/>
    <property type="molecule type" value="Genomic_DNA"/>
</dbReference>
<feature type="domain" description="FtsX extracellular" evidence="13">
    <location>
        <begin position="59"/>
        <end position="152"/>
    </location>
</feature>
<keyword evidence="4 10" id="KW-1003">Cell membrane</keyword>
<dbReference type="InterPro" id="IPR040690">
    <property type="entry name" value="FtsX_ECD"/>
</dbReference>
<evidence type="ECO:0000313" key="14">
    <source>
        <dbReference type="EMBL" id="KEK21346.1"/>
    </source>
</evidence>
<evidence type="ECO:0000256" key="8">
    <source>
        <dbReference type="ARBA" id="ARBA00023136"/>
    </source>
</evidence>
<comment type="caution">
    <text evidence="14">The sequence shown here is derived from an EMBL/GenBank/DDBJ whole genome shotgun (WGS) entry which is preliminary data.</text>
</comment>
<feature type="domain" description="ABC3 transporter permease C-terminal" evidence="12">
    <location>
        <begin position="175"/>
        <end position="293"/>
    </location>
</feature>
<dbReference type="InterPro" id="IPR058204">
    <property type="entry name" value="FtsX_firmicutes-type"/>
</dbReference>
<dbReference type="eggNOG" id="COG2177">
    <property type="taxonomic scope" value="Bacteria"/>
</dbReference>
<evidence type="ECO:0000259" key="13">
    <source>
        <dbReference type="Pfam" id="PF18075"/>
    </source>
</evidence>
<sequence>MKNKTLFRHLREGVKNLSRNGWMTFASVSAVTVTLLLVGVFLTAIMNMNHLATKLEEDVEIRVLIDPAAQKEDQKKLKADIEKIKQVDSIEFSSKDEELDKLLKSLGDSSKSFELFEQDNPLKDVYVVKAKTPTDTATIAKKIGKMKFANKVEYGKDKVEKLFDTVQTGRNIGIVLIAGLLFTAMFLISNTIKITIYARSTEIEIMKLVGATNWFIRWPFLLEGLFLGLLGSIIPIVIVAISYNSLQSMFNEQLGGTMFEVLPFSPFIFQLSGLLMLIGALIGMWGSVMSIRRFLKV</sequence>
<feature type="transmembrane region" description="Helical" evidence="11">
    <location>
        <begin position="172"/>
        <end position="197"/>
    </location>
</feature>
<evidence type="ECO:0000256" key="2">
    <source>
        <dbReference type="ARBA" id="ARBA00007379"/>
    </source>
</evidence>
<evidence type="ECO:0000256" key="5">
    <source>
        <dbReference type="ARBA" id="ARBA00022618"/>
    </source>
</evidence>
<name>A0A073K441_9BACI</name>
<dbReference type="PANTHER" id="PTHR47755">
    <property type="entry name" value="CELL DIVISION PROTEIN FTSX"/>
    <property type="match status" value="1"/>
</dbReference>
<dbReference type="NCBIfam" id="NF038347">
    <property type="entry name" value="FtsX_Gpos"/>
    <property type="match status" value="1"/>
</dbReference>
<dbReference type="InterPro" id="IPR004513">
    <property type="entry name" value="FtsX"/>
</dbReference>
<dbReference type="PANTHER" id="PTHR47755:SF1">
    <property type="entry name" value="CELL DIVISION PROTEIN FTSX"/>
    <property type="match status" value="1"/>
</dbReference>
<evidence type="ECO:0000259" key="12">
    <source>
        <dbReference type="Pfam" id="PF02687"/>
    </source>
</evidence>
<keyword evidence="8 10" id="KW-0472">Membrane</keyword>
<evidence type="ECO:0000256" key="7">
    <source>
        <dbReference type="ARBA" id="ARBA00022989"/>
    </source>
</evidence>
<dbReference type="AlphaFoldDB" id="A0A073K441"/>
<keyword evidence="9 10" id="KW-0131">Cell cycle</keyword>
<dbReference type="PIRSF" id="PIRSF003097">
    <property type="entry name" value="FtsX"/>
    <property type="match status" value="1"/>
</dbReference>
<dbReference type="Pfam" id="PF18075">
    <property type="entry name" value="FtsX_ECD"/>
    <property type="match status" value="1"/>
</dbReference>
<comment type="subcellular location">
    <subcellularLocation>
        <location evidence="1">Cell membrane</location>
        <topology evidence="1">Multi-pass membrane protein</topology>
    </subcellularLocation>
</comment>
<dbReference type="Pfam" id="PF02687">
    <property type="entry name" value="FtsX"/>
    <property type="match status" value="1"/>
</dbReference>
<reference evidence="14 15" key="1">
    <citation type="submission" date="2014-06" db="EMBL/GenBank/DDBJ databases">
        <title>Draft genome sequence of Bacillus manliponensis JCM 15802 (MCCC 1A00708).</title>
        <authorList>
            <person name="Lai Q."/>
            <person name="Liu Y."/>
            <person name="Shao Z."/>
        </authorList>
    </citation>
    <scope>NUCLEOTIDE SEQUENCE [LARGE SCALE GENOMIC DNA]</scope>
    <source>
        <strain evidence="14 15">JCM 15802</strain>
    </source>
</reference>
<feature type="transmembrane region" description="Helical" evidence="11">
    <location>
        <begin position="21"/>
        <end position="46"/>
    </location>
</feature>
<evidence type="ECO:0000313" key="15">
    <source>
        <dbReference type="Proteomes" id="UP000027822"/>
    </source>
</evidence>
<keyword evidence="7 11" id="KW-1133">Transmembrane helix</keyword>
<dbReference type="InterPro" id="IPR003838">
    <property type="entry name" value="ABC3_permease_C"/>
</dbReference>
<feature type="transmembrane region" description="Helical" evidence="11">
    <location>
        <begin position="263"/>
        <end position="286"/>
    </location>
</feature>
<dbReference type="RefSeq" id="WP_034635099.1">
    <property type="nucleotide sequence ID" value="NZ_CBCSJC010000002.1"/>
</dbReference>
<dbReference type="Gene3D" id="3.30.70.3040">
    <property type="match status" value="1"/>
</dbReference>
<dbReference type="GO" id="GO:0051301">
    <property type="term" value="P:cell division"/>
    <property type="evidence" value="ECO:0007669"/>
    <property type="project" value="UniProtKB-KW"/>
</dbReference>
<evidence type="ECO:0000256" key="6">
    <source>
        <dbReference type="ARBA" id="ARBA00022692"/>
    </source>
</evidence>
<accession>A0A073K441</accession>
<protein>
    <recommendedName>
        <fullName evidence="3 10">Cell division protein FtsX</fullName>
    </recommendedName>
</protein>
<comment type="function">
    <text evidence="10">Part of the ABC transporter FtsEX involved in asymmetric cellular division facilitating the initiation of sporulation.</text>
</comment>
<gene>
    <name evidence="14" type="ORF">BAMA_00830</name>
</gene>
<dbReference type="Proteomes" id="UP000027822">
    <property type="component" value="Unassembled WGS sequence"/>
</dbReference>
<keyword evidence="6 11" id="KW-0812">Transmembrane</keyword>
<comment type="similarity">
    <text evidence="2 10">Belongs to the ABC-4 integral membrane protein family. FtsX subfamily.</text>
</comment>
<proteinExistence type="inferred from homology"/>
<organism evidence="14 15">
    <name type="scientific">Bacillus manliponensis</name>
    <dbReference type="NCBI Taxonomy" id="574376"/>
    <lineage>
        <taxon>Bacteria</taxon>
        <taxon>Bacillati</taxon>
        <taxon>Bacillota</taxon>
        <taxon>Bacilli</taxon>
        <taxon>Bacillales</taxon>
        <taxon>Bacillaceae</taxon>
        <taxon>Bacillus</taxon>
        <taxon>Bacillus cereus group</taxon>
    </lineage>
</organism>